<dbReference type="Proteomes" id="UP000238605">
    <property type="component" value="Unassembled WGS sequence"/>
</dbReference>
<evidence type="ECO:0000256" key="1">
    <source>
        <dbReference type="SAM" id="MobiDB-lite"/>
    </source>
</evidence>
<comment type="caution">
    <text evidence="2">The sequence shown here is derived from an EMBL/GenBank/DDBJ whole genome shotgun (WGS) entry which is preliminary data.</text>
</comment>
<accession>A0A2S5SXM9</accession>
<proteinExistence type="predicted"/>
<organism evidence="2 3">
    <name type="scientific">Caldimonas caldifontis</name>
    <dbReference type="NCBI Taxonomy" id="1452508"/>
    <lineage>
        <taxon>Bacteria</taxon>
        <taxon>Pseudomonadati</taxon>
        <taxon>Pseudomonadota</taxon>
        <taxon>Betaproteobacteria</taxon>
        <taxon>Burkholderiales</taxon>
        <taxon>Sphaerotilaceae</taxon>
        <taxon>Caldimonas</taxon>
    </lineage>
</organism>
<sequence length="172" mass="18450">MAPQAVSPSRTSSVVAATLPRGALLAAYAETQAYTDCYSVTVTRPVSFAEFIEAFYTTPPFKLERWLLGRLAGFPSTDAEARILAQGQVSRFAAWHVEAREPHQAILAAGRTRSWLMVGPQPAEPDTTTTLFFGSAVVPRQRGGMDDGATTSQCQPSAATWRCSTNPQGPAS</sequence>
<feature type="compositionally biased region" description="Polar residues" evidence="1">
    <location>
        <begin position="149"/>
        <end position="172"/>
    </location>
</feature>
<reference evidence="2 3" key="1">
    <citation type="submission" date="2018-02" db="EMBL/GenBank/DDBJ databases">
        <title>Reclassifiation of [Polyangium] brachysporum DSM 7029 as Guopingzhaonella breviflexa gen. nov., sp. nov., a member of the family Comamonadaceae.</title>
        <authorList>
            <person name="Tang B."/>
        </authorList>
    </citation>
    <scope>NUCLEOTIDE SEQUENCE [LARGE SCALE GENOMIC DNA]</scope>
    <source>
        <strain evidence="2 3">BCRC 80649</strain>
    </source>
</reference>
<protein>
    <submittedName>
        <fullName evidence="2">Uncharacterized protein</fullName>
    </submittedName>
</protein>
<dbReference type="RefSeq" id="WP_104301489.1">
    <property type="nucleotide sequence ID" value="NZ_PSNX01000003.1"/>
</dbReference>
<gene>
    <name evidence="2" type="ORF">C1704_04770</name>
</gene>
<dbReference type="EMBL" id="PSNX01000003">
    <property type="protein sequence ID" value="PPE67472.1"/>
    <property type="molecule type" value="Genomic_DNA"/>
</dbReference>
<dbReference type="AlphaFoldDB" id="A0A2S5SXM9"/>
<evidence type="ECO:0000313" key="3">
    <source>
        <dbReference type="Proteomes" id="UP000238605"/>
    </source>
</evidence>
<name>A0A2S5SXM9_9BURK</name>
<keyword evidence="3" id="KW-1185">Reference proteome</keyword>
<evidence type="ECO:0000313" key="2">
    <source>
        <dbReference type="EMBL" id="PPE67472.1"/>
    </source>
</evidence>
<feature type="region of interest" description="Disordered" evidence="1">
    <location>
        <begin position="143"/>
        <end position="172"/>
    </location>
</feature>
<dbReference type="OrthoDB" id="7062500at2"/>